<dbReference type="AlphaFoldDB" id="A0A497XLM2"/>
<sequence>MQARQLPARHGVAWLLAGLQLFRRSPPLLTALTFAYLFVVLFLNLLPLIGPFLLPLVLPALTAIVANGVRALEQGRPVNKITLLHGLAANHIGLLRLGGLHVLGSIAILAISMLIEGGPQNLGKLEDADPGAMLAMLGRLLVVAAPVLMAFWFAPLLVAWDGVPALKSVFFSFIASIRNWRAFAVYGLAVATLGIAIPGLILLLAGLISPVLLNILSVALRMVLVFVMAPVLMASVYLSYRDVFQNALTPAGEAPPSDQPADVPQSPPDA</sequence>
<dbReference type="InterPro" id="IPR047798">
    <property type="entry name" value="BPSS1780-like"/>
</dbReference>
<dbReference type="Proteomes" id="UP000268908">
    <property type="component" value="Unassembled WGS sequence"/>
</dbReference>
<protein>
    <recommendedName>
        <fullName evidence="5">Transmembrane protein</fullName>
    </recommendedName>
</protein>
<keyword evidence="4" id="KW-1185">Reference proteome</keyword>
<gene>
    <name evidence="3" type="ORF">DFR35_0866</name>
</gene>
<reference evidence="3 4" key="1">
    <citation type="submission" date="2018-10" db="EMBL/GenBank/DDBJ databases">
        <title>Genomic Encyclopedia of Type Strains, Phase IV (KMG-IV): sequencing the most valuable type-strain genomes for metagenomic binning, comparative biology and taxonomic classification.</title>
        <authorList>
            <person name="Goeker M."/>
        </authorList>
    </citation>
    <scope>NUCLEOTIDE SEQUENCE [LARGE SCALE GENOMIC DNA]</scope>
    <source>
        <strain evidence="3 4">DSM 26916</strain>
    </source>
</reference>
<dbReference type="OrthoDB" id="5298483at2"/>
<organism evidence="3 4">
    <name type="scientific">Sulfurisoma sediminicola</name>
    <dbReference type="NCBI Taxonomy" id="1381557"/>
    <lineage>
        <taxon>Bacteria</taxon>
        <taxon>Pseudomonadati</taxon>
        <taxon>Pseudomonadota</taxon>
        <taxon>Betaproteobacteria</taxon>
        <taxon>Nitrosomonadales</taxon>
        <taxon>Sterolibacteriaceae</taxon>
        <taxon>Sulfurisoma</taxon>
    </lineage>
</organism>
<feature type="transmembrane region" description="Helical" evidence="2">
    <location>
        <begin position="215"/>
        <end position="238"/>
    </location>
</feature>
<proteinExistence type="predicted"/>
<feature type="transmembrane region" description="Helical" evidence="2">
    <location>
        <begin position="93"/>
        <end position="115"/>
    </location>
</feature>
<evidence type="ECO:0000256" key="2">
    <source>
        <dbReference type="SAM" id="Phobius"/>
    </source>
</evidence>
<feature type="transmembrane region" description="Helical" evidence="2">
    <location>
        <begin position="52"/>
        <end position="72"/>
    </location>
</feature>
<evidence type="ECO:0000256" key="1">
    <source>
        <dbReference type="SAM" id="MobiDB-lite"/>
    </source>
</evidence>
<dbReference type="NCBIfam" id="NF041043">
    <property type="entry name" value="BPSS1780_fam"/>
    <property type="match status" value="1"/>
</dbReference>
<feature type="transmembrane region" description="Helical" evidence="2">
    <location>
        <begin position="135"/>
        <end position="163"/>
    </location>
</feature>
<feature type="region of interest" description="Disordered" evidence="1">
    <location>
        <begin position="251"/>
        <end position="270"/>
    </location>
</feature>
<feature type="transmembrane region" description="Helical" evidence="2">
    <location>
        <begin position="28"/>
        <end position="46"/>
    </location>
</feature>
<keyword evidence="2" id="KW-0472">Membrane</keyword>
<evidence type="ECO:0000313" key="4">
    <source>
        <dbReference type="Proteomes" id="UP000268908"/>
    </source>
</evidence>
<accession>A0A497XLM2</accession>
<name>A0A497XLM2_9PROT</name>
<dbReference type="EMBL" id="RCCI01000004">
    <property type="protein sequence ID" value="RLJ68307.1"/>
    <property type="molecule type" value="Genomic_DNA"/>
</dbReference>
<dbReference type="RefSeq" id="WP_121240222.1">
    <property type="nucleotide sequence ID" value="NZ_BHVV01000002.1"/>
</dbReference>
<comment type="caution">
    <text evidence="3">The sequence shown here is derived from an EMBL/GenBank/DDBJ whole genome shotgun (WGS) entry which is preliminary data.</text>
</comment>
<feature type="transmembrane region" description="Helical" evidence="2">
    <location>
        <begin position="183"/>
        <end position="209"/>
    </location>
</feature>
<keyword evidence="2" id="KW-1133">Transmembrane helix</keyword>
<evidence type="ECO:0000313" key="3">
    <source>
        <dbReference type="EMBL" id="RLJ68307.1"/>
    </source>
</evidence>
<keyword evidence="2" id="KW-0812">Transmembrane</keyword>
<evidence type="ECO:0008006" key="5">
    <source>
        <dbReference type="Google" id="ProtNLM"/>
    </source>
</evidence>